<dbReference type="GO" id="GO:0004222">
    <property type="term" value="F:metalloendopeptidase activity"/>
    <property type="evidence" value="ECO:0007669"/>
    <property type="project" value="TreeGrafter"/>
</dbReference>
<dbReference type="InterPro" id="IPR011765">
    <property type="entry name" value="Pept_M16_N"/>
</dbReference>
<accession>A0A4U0TIV2</accession>
<protein>
    <recommendedName>
        <fullName evidence="6">Presequence protease, mitochondrial</fullName>
    </recommendedName>
    <alternativeName>
        <fullName evidence="14">Pitrilysin metalloproteinase</fullName>
    </alternativeName>
</protein>
<evidence type="ECO:0000256" key="14">
    <source>
        <dbReference type="ARBA" id="ARBA00034552"/>
    </source>
</evidence>
<keyword evidence="11" id="KW-0809">Transit peptide</keyword>
<comment type="caution">
    <text evidence="18">The sequence shown here is derived from an EMBL/GenBank/DDBJ whole genome shotgun (WGS) entry which is preliminary data.</text>
</comment>
<dbReference type="InterPro" id="IPR013578">
    <property type="entry name" value="Peptidase_M16C_assoc"/>
</dbReference>
<dbReference type="FunFam" id="3.30.830.10:FF:000013">
    <property type="entry name" value="Mitochondrial presequence protease"/>
    <property type="match status" value="1"/>
</dbReference>
<keyword evidence="7" id="KW-0645">Protease</keyword>
<comment type="similarity">
    <text evidence="4">Belongs to the peptidase M16 family. PreP subfamily.</text>
</comment>
<dbReference type="GO" id="GO:0005758">
    <property type="term" value="C:mitochondrial intermembrane space"/>
    <property type="evidence" value="ECO:0007669"/>
    <property type="project" value="UniProtKB-SubCell"/>
</dbReference>
<evidence type="ECO:0000256" key="11">
    <source>
        <dbReference type="ARBA" id="ARBA00022946"/>
    </source>
</evidence>
<reference evidence="18 19" key="1">
    <citation type="submission" date="2017-03" db="EMBL/GenBank/DDBJ databases">
        <title>Genomes of endolithic fungi from Antarctica.</title>
        <authorList>
            <person name="Coleine C."/>
            <person name="Masonjones S."/>
            <person name="Stajich J.E."/>
        </authorList>
    </citation>
    <scope>NUCLEOTIDE SEQUENCE [LARGE SCALE GENOMIC DNA]</scope>
    <source>
        <strain evidence="18 19">CCFEE 6315</strain>
    </source>
</reference>
<comment type="cofactor">
    <cofactor evidence="1">
        <name>Zn(2+)</name>
        <dbReference type="ChEBI" id="CHEBI:29105"/>
    </cofactor>
</comment>
<evidence type="ECO:0000256" key="10">
    <source>
        <dbReference type="ARBA" id="ARBA00022833"/>
    </source>
</evidence>
<keyword evidence="8" id="KW-0479">Metal-binding</keyword>
<dbReference type="SUPFAM" id="SSF63411">
    <property type="entry name" value="LuxS/MPP-like metallohydrolase"/>
    <property type="match status" value="4"/>
</dbReference>
<feature type="domain" description="Peptidase M16C associated" evidence="17">
    <location>
        <begin position="517"/>
        <end position="776"/>
    </location>
</feature>
<keyword evidence="12" id="KW-0482">Metalloprotease</keyword>
<dbReference type="PANTHER" id="PTHR43016:SF13">
    <property type="entry name" value="PRESEQUENCE PROTEASE, MITOCHONDRIAL"/>
    <property type="match status" value="1"/>
</dbReference>
<keyword evidence="9" id="KW-0378">Hydrolase</keyword>
<dbReference type="Pfam" id="PF00675">
    <property type="entry name" value="Peptidase_M16"/>
    <property type="match status" value="1"/>
</dbReference>
<evidence type="ECO:0000256" key="5">
    <source>
        <dbReference type="ARBA" id="ARBA00011853"/>
    </source>
</evidence>
<evidence type="ECO:0000313" key="18">
    <source>
        <dbReference type="EMBL" id="TKA21738.1"/>
    </source>
</evidence>
<keyword evidence="13" id="KW-0496">Mitochondrion</keyword>
<dbReference type="AlphaFoldDB" id="A0A4U0TIV2"/>
<dbReference type="Pfam" id="PF05193">
    <property type="entry name" value="Peptidase_M16_C"/>
    <property type="match status" value="1"/>
</dbReference>
<keyword evidence="19" id="KW-1185">Reference proteome</keyword>
<comment type="subcellular location">
    <subcellularLocation>
        <location evidence="3">Mitochondrion intermembrane space</location>
    </subcellularLocation>
    <subcellularLocation>
        <location evidence="2">Mitochondrion matrix</location>
    </subcellularLocation>
</comment>
<keyword evidence="10" id="KW-0862">Zinc</keyword>
<evidence type="ECO:0000313" key="19">
    <source>
        <dbReference type="Proteomes" id="UP000308549"/>
    </source>
</evidence>
<dbReference type="GO" id="GO:0016485">
    <property type="term" value="P:protein processing"/>
    <property type="evidence" value="ECO:0007669"/>
    <property type="project" value="TreeGrafter"/>
</dbReference>
<proteinExistence type="inferred from homology"/>
<evidence type="ECO:0000256" key="9">
    <source>
        <dbReference type="ARBA" id="ARBA00022801"/>
    </source>
</evidence>
<evidence type="ECO:0000259" key="17">
    <source>
        <dbReference type="SMART" id="SM01264"/>
    </source>
</evidence>
<dbReference type="FunFam" id="3.30.830.10:FF:000011">
    <property type="entry name" value="Presequence protease, mitochondrial"/>
    <property type="match status" value="1"/>
</dbReference>
<evidence type="ECO:0000256" key="12">
    <source>
        <dbReference type="ARBA" id="ARBA00023049"/>
    </source>
</evidence>
<evidence type="ECO:0000256" key="4">
    <source>
        <dbReference type="ARBA" id="ARBA00007575"/>
    </source>
</evidence>
<evidence type="ECO:0000256" key="2">
    <source>
        <dbReference type="ARBA" id="ARBA00004305"/>
    </source>
</evidence>
<evidence type="ECO:0000256" key="15">
    <source>
        <dbReference type="ARBA" id="ARBA00045897"/>
    </source>
</evidence>
<name>A0A4U0TIV2_9PEZI</name>
<gene>
    <name evidence="18" type="ORF">B0A50_08744</name>
</gene>
<organism evidence="18 19">
    <name type="scientific">Salinomyces thailandicus</name>
    <dbReference type="NCBI Taxonomy" id="706561"/>
    <lineage>
        <taxon>Eukaryota</taxon>
        <taxon>Fungi</taxon>
        <taxon>Dikarya</taxon>
        <taxon>Ascomycota</taxon>
        <taxon>Pezizomycotina</taxon>
        <taxon>Dothideomycetes</taxon>
        <taxon>Dothideomycetidae</taxon>
        <taxon>Mycosphaerellales</taxon>
        <taxon>Teratosphaeriaceae</taxon>
        <taxon>Salinomyces</taxon>
    </lineage>
</organism>
<evidence type="ECO:0000256" key="1">
    <source>
        <dbReference type="ARBA" id="ARBA00001947"/>
    </source>
</evidence>
<dbReference type="InterPro" id="IPR011249">
    <property type="entry name" value="Metalloenz_LuxS/M16"/>
</dbReference>
<evidence type="ECO:0000256" key="3">
    <source>
        <dbReference type="ARBA" id="ARBA00004569"/>
    </source>
</evidence>
<dbReference type="Pfam" id="PF08367">
    <property type="entry name" value="M16C_assoc"/>
    <property type="match status" value="1"/>
</dbReference>
<dbReference type="OrthoDB" id="10250783at2759"/>
<feature type="region of interest" description="Disordered" evidence="16">
    <location>
        <begin position="189"/>
        <end position="210"/>
    </location>
</feature>
<sequence>MLASLRTSRFPRRVAPYTRALARRSYALTATSAPSSATVTDLEHLPQPGAKLHGFTLQRTKHVPELELSALLFQHDKTGADYLHVAREDTNNVFSIGFKTNPPDATGVPHILEHVTLCGSERYPVRDPFFKMLPRSLQNFMNAFTSSDYTMYPFATTNAQDFRNLMGVYLDSTLHPLLKKSDFVQEGWRIGPENPRASQGKEESSSGEAEVGKDDLVFKGVVYNEMKGQMSDAMYLYYIRFQETIIPALNNSGGDPAKMTDLTYEQLRNYHQEHYHPSNSKILTYGNQSVEGHLEMLGEQLSKFGKVQVDQDVKAPVQLSGPQSVTMKGPIDPLTPAEAQFKSSTTWLMGDTNDIAESFALNIATSILLDGYGSPLYRTLIESGLGTDFTPNTGYDTSARKAVFSVGLNGVTKENVPKVKETIMATLKETIAKGLDPRKVDGLLHQLELGLKHNTAKFGMNLIQRLKPGWFNGIDPFDALQWNSIVEHFKAEYEKGGYLEGLLEKYLSNDNTLTFTMTPSETYDAELASEEAQRLQSKITEVVSRFPSEGEAYQHLRQRELELLEEQQSDQTDGIDALPSLDVSDIPRQQPRIDVHDTELDGKTKVQWRETATNGLTYFRALSLFKDLPDELRMLVPLFCDSLMRIGTKDKSMEELEDLMKLQTGGISFGYHSSASPFNTQSAEEGLMLTGRALDRNVPAMYELLRTLLVETDFDSPKAHKMIKQLLQSGASGAVDGIASSGHGFAMKYANAGLSPVGMWGEQTGGITQIKMITGLAAAEDNAEAMAQLIGKLKVIQSLVVADMRLQGVRAALTCGTDVASTNEQALNSFLQTTTNTNLPSPSYQPTAATGFQAPATKTFVNLPYQVSYTALALPTIPYASPSSPTLSILAALLTHNHLLHEIREKGGAYGAGANLRALTGTFNFFSYRDPNPENSLRVIENAGRWAAERKWSEREVEEAKLSVFQALDAPVGVSGEGMTRFLTGVSREMEEERRGRLLDVGVEGVRAEAEKLGEGLKGAVGKAVVLGKRKGEGWEGWDGFDMGMAEREGNGGA</sequence>
<dbReference type="GO" id="GO:0005759">
    <property type="term" value="C:mitochondrial matrix"/>
    <property type="evidence" value="ECO:0007669"/>
    <property type="project" value="UniProtKB-SubCell"/>
</dbReference>
<evidence type="ECO:0000256" key="16">
    <source>
        <dbReference type="SAM" id="MobiDB-lite"/>
    </source>
</evidence>
<evidence type="ECO:0000256" key="6">
    <source>
        <dbReference type="ARBA" id="ARBA00020167"/>
    </source>
</evidence>
<dbReference type="Gene3D" id="3.30.830.10">
    <property type="entry name" value="Metalloenzyme, LuxS/M16 peptidase-like"/>
    <property type="match status" value="4"/>
</dbReference>
<dbReference type="GO" id="GO:0046872">
    <property type="term" value="F:metal ion binding"/>
    <property type="evidence" value="ECO:0007669"/>
    <property type="project" value="UniProtKB-KW"/>
</dbReference>
<dbReference type="EMBL" id="NAJL01000104">
    <property type="protein sequence ID" value="TKA21738.1"/>
    <property type="molecule type" value="Genomic_DNA"/>
</dbReference>
<dbReference type="PANTHER" id="PTHR43016">
    <property type="entry name" value="PRESEQUENCE PROTEASE"/>
    <property type="match status" value="1"/>
</dbReference>
<evidence type="ECO:0000256" key="7">
    <source>
        <dbReference type="ARBA" id="ARBA00022670"/>
    </source>
</evidence>
<dbReference type="InterPro" id="IPR055130">
    <property type="entry name" value="PreP_C"/>
</dbReference>
<comment type="subunit">
    <text evidence="5">Monomer and homodimer; homodimerization is induced by binding of the substrate.</text>
</comment>
<dbReference type="InterPro" id="IPR007863">
    <property type="entry name" value="Peptidase_M16_C"/>
</dbReference>
<dbReference type="SMART" id="SM01264">
    <property type="entry name" value="M16C_associated"/>
    <property type="match status" value="1"/>
</dbReference>
<evidence type="ECO:0000256" key="8">
    <source>
        <dbReference type="ARBA" id="ARBA00022723"/>
    </source>
</evidence>
<evidence type="ECO:0000256" key="13">
    <source>
        <dbReference type="ARBA" id="ARBA00023128"/>
    </source>
</evidence>
<dbReference type="Pfam" id="PF22516">
    <property type="entry name" value="PreP_C"/>
    <property type="match status" value="1"/>
</dbReference>
<dbReference type="FunFam" id="3.30.830.10:FF:000009">
    <property type="entry name" value="Presequence protease, mitochondrial"/>
    <property type="match status" value="1"/>
</dbReference>
<feature type="compositionally biased region" description="Basic and acidic residues" evidence="16">
    <location>
        <begin position="199"/>
        <end position="210"/>
    </location>
</feature>
<comment type="function">
    <text evidence="15">Degrades mitochondrial transit peptides after their cleavage in the intermembrane space or in the matrix, and presequence peptides; clearance of these peptides is required to keep the presequence processing machinery running. Preferentially cleaves the N-terminal side of paired basic amino acid residues. Also degrades other unstructured peptides. May function as an ATP-dependent peptidase as opposed to a metalloendopeptidase.</text>
</comment>
<dbReference type="Proteomes" id="UP000308549">
    <property type="component" value="Unassembled WGS sequence"/>
</dbReference>